<keyword evidence="2" id="KW-0378">Hydrolase</keyword>
<name>A0A0W0Y403_9GAMM</name>
<sequence>MKETIHFAHGNGFPSPCYHQLLTALETRYDYCYVDRIGHDVRFPVTENWHYLVDQIAESVKENCRPPVIGVGHSLGGVLSLIAAIEHPELFSAVVMIDSPLLNRFKSRMVKLAKTIGLIDKVTPAGRTRGRRQHWPDKQQLWDYLKTRALFSSFRDDCLNDYIKYGFSKDEEGYSLRFDRDIEYSIFRTIPHQFHQYEGKLKIPAFLIYGDQSDIVSQSDVSYMNKHYGIVSQKMKGTHMLPMENPELLAEQIFKLLDLKKMGDKQKQSQNA</sequence>
<protein>
    <submittedName>
        <fullName evidence="2">Hydrolases or acyltransferases (Alpha/beta hydrolase superfamily)</fullName>
    </submittedName>
</protein>
<evidence type="ECO:0000313" key="3">
    <source>
        <dbReference type="Proteomes" id="UP000054618"/>
    </source>
</evidence>
<reference evidence="2 3" key="1">
    <citation type="submission" date="2015-11" db="EMBL/GenBank/DDBJ databases">
        <title>Genomic analysis of 38 Legionella species identifies large and diverse effector repertoires.</title>
        <authorList>
            <person name="Burstein D."/>
            <person name="Amaro F."/>
            <person name="Zusman T."/>
            <person name="Lifshitz Z."/>
            <person name="Cohen O."/>
            <person name="Gilbert J.A."/>
            <person name="Pupko T."/>
            <person name="Shuman H.A."/>
            <person name="Segal G."/>
        </authorList>
    </citation>
    <scope>NUCLEOTIDE SEQUENCE [LARGE SCALE GENOMIC DNA]</scope>
    <source>
        <strain evidence="2 3">CDC#1442-AUS-E</strain>
    </source>
</reference>
<dbReference type="GO" id="GO:0016020">
    <property type="term" value="C:membrane"/>
    <property type="evidence" value="ECO:0007669"/>
    <property type="project" value="TreeGrafter"/>
</dbReference>
<dbReference type="RefSeq" id="WP_058506695.1">
    <property type="nucleotide sequence ID" value="NZ_CAAAIK010000002.1"/>
</dbReference>
<evidence type="ECO:0000259" key="1">
    <source>
        <dbReference type="Pfam" id="PF12697"/>
    </source>
</evidence>
<keyword evidence="2" id="KW-0012">Acyltransferase</keyword>
<dbReference type="OrthoDB" id="5729753at2"/>
<keyword evidence="2" id="KW-0808">Transferase</keyword>
<proteinExistence type="predicted"/>
<dbReference type="AlphaFoldDB" id="A0A0W0Y403"/>
<dbReference type="Pfam" id="PF12697">
    <property type="entry name" value="Abhydrolase_6"/>
    <property type="match status" value="1"/>
</dbReference>
<keyword evidence="3" id="KW-1185">Reference proteome</keyword>
<gene>
    <name evidence="2" type="ORF">Lqui_0583</name>
</gene>
<dbReference type="InterPro" id="IPR029058">
    <property type="entry name" value="AB_hydrolase_fold"/>
</dbReference>
<dbReference type="InterPro" id="IPR000073">
    <property type="entry name" value="AB_hydrolase_1"/>
</dbReference>
<accession>A0A0W0Y403</accession>
<feature type="domain" description="AB hydrolase-1" evidence="1">
    <location>
        <begin position="7"/>
        <end position="251"/>
    </location>
</feature>
<dbReference type="PANTHER" id="PTHR43798:SF33">
    <property type="entry name" value="HYDROLASE, PUTATIVE (AFU_ORTHOLOGUE AFUA_2G14860)-RELATED"/>
    <property type="match status" value="1"/>
</dbReference>
<dbReference type="Proteomes" id="UP000054618">
    <property type="component" value="Unassembled WGS sequence"/>
</dbReference>
<dbReference type="EMBL" id="LNYS01000006">
    <property type="protein sequence ID" value="KTD51739.1"/>
    <property type="molecule type" value="Genomic_DNA"/>
</dbReference>
<dbReference type="PANTHER" id="PTHR43798">
    <property type="entry name" value="MONOACYLGLYCEROL LIPASE"/>
    <property type="match status" value="1"/>
</dbReference>
<dbReference type="InterPro" id="IPR050266">
    <property type="entry name" value="AB_hydrolase_sf"/>
</dbReference>
<organism evidence="2 3">
    <name type="scientific">Legionella quinlivanii</name>
    <dbReference type="NCBI Taxonomy" id="45073"/>
    <lineage>
        <taxon>Bacteria</taxon>
        <taxon>Pseudomonadati</taxon>
        <taxon>Pseudomonadota</taxon>
        <taxon>Gammaproteobacteria</taxon>
        <taxon>Legionellales</taxon>
        <taxon>Legionellaceae</taxon>
        <taxon>Legionella</taxon>
    </lineage>
</organism>
<dbReference type="GO" id="GO:0016787">
    <property type="term" value="F:hydrolase activity"/>
    <property type="evidence" value="ECO:0007669"/>
    <property type="project" value="UniProtKB-KW"/>
</dbReference>
<dbReference type="Gene3D" id="3.40.50.1820">
    <property type="entry name" value="alpha/beta hydrolase"/>
    <property type="match status" value="1"/>
</dbReference>
<dbReference type="PATRIC" id="fig|45073.5.peg.614"/>
<dbReference type="GO" id="GO:0016746">
    <property type="term" value="F:acyltransferase activity"/>
    <property type="evidence" value="ECO:0007669"/>
    <property type="project" value="UniProtKB-KW"/>
</dbReference>
<comment type="caution">
    <text evidence="2">The sequence shown here is derived from an EMBL/GenBank/DDBJ whole genome shotgun (WGS) entry which is preliminary data.</text>
</comment>
<dbReference type="SUPFAM" id="SSF53474">
    <property type="entry name" value="alpha/beta-Hydrolases"/>
    <property type="match status" value="1"/>
</dbReference>
<dbReference type="STRING" id="45073.Lqui_0583"/>
<evidence type="ECO:0000313" key="2">
    <source>
        <dbReference type="EMBL" id="KTD51739.1"/>
    </source>
</evidence>